<dbReference type="GO" id="GO:0017004">
    <property type="term" value="P:cytochrome complex assembly"/>
    <property type="evidence" value="ECO:0007669"/>
    <property type="project" value="UniProtKB-KW"/>
</dbReference>
<evidence type="ECO:0000256" key="4">
    <source>
        <dbReference type="ARBA" id="ARBA00016461"/>
    </source>
</evidence>
<comment type="subcellular location">
    <subcellularLocation>
        <location evidence="2 12">Cell inner membrane</location>
        <topology evidence="2 12">Single-pass membrane protein</topology>
    </subcellularLocation>
</comment>
<keyword evidence="7 12" id="KW-0997">Cell inner membrane</keyword>
<evidence type="ECO:0000256" key="8">
    <source>
        <dbReference type="ARBA" id="ARBA00022692"/>
    </source>
</evidence>
<accession>A0A840AXC1</accession>
<comment type="similarity">
    <text evidence="3 12">Belongs to the CcmD/CycX/HelD family.</text>
</comment>
<evidence type="ECO:0000256" key="9">
    <source>
        <dbReference type="ARBA" id="ARBA00022748"/>
    </source>
</evidence>
<dbReference type="GO" id="GO:0015886">
    <property type="term" value="P:heme transport"/>
    <property type="evidence" value="ECO:0007669"/>
    <property type="project" value="InterPro"/>
</dbReference>
<keyword evidence="8 12" id="KW-0812">Transmembrane</keyword>
<dbReference type="EMBL" id="JACIDS010000009">
    <property type="protein sequence ID" value="MBB3933853.1"/>
    <property type="molecule type" value="Genomic_DNA"/>
</dbReference>
<evidence type="ECO:0000256" key="6">
    <source>
        <dbReference type="ARBA" id="ARBA00022475"/>
    </source>
</evidence>
<evidence type="ECO:0000313" key="14">
    <source>
        <dbReference type="Proteomes" id="UP000553963"/>
    </source>
</evidence>
<evidence type="ECO:0000256" key="11">
    <source>
        <dbReference type="ARBA" id="ARBA00023136"/>
    </source>
</evidence>
<evidence type="ECO:0000256" key="1">
    <source>
        <dbReference type="ARBA" id="ARBA00002442"/>
    </source>
</evidence>
<evidence type="ECO:0000256" key="3">
    <source>
        <dbReference type="ARBA" id="ARBA00008741"/>
    </source>
</evidence>
<feature type="transmembrane region" description="Helical" evidence="12">
    <location>
        <begin position="12"/>
        <end position="31"/>
    </location>
</feature>
<evidence type="ECO:0000256" key="12">
    <source>
        <dbReference type="RuleBase" id="RU363101"/>
    </source>
</evidence>
<dbReference type="Pfam" id="PF04995">
    <property type="entry name" value="CcmD"/>
    <property type="match status" value="1"/>
</dbReference>
<organism evidence="13 14">
    <name type="scientific">Kaistia hirudinis</name>
    <dbReference type="NCBI Taxonomy" id="1293440"/>
    <lineage>
        <taxon>Bacteria</taxon>
        <taxon>Pseudomonadati</taxon>
        <taxon>Pseudomonadota</taxon>
        <taxon>Alphaproteobacteria</taxon>
        <taxon>Hyphomicrobiales</taxon>
        <taxon>Kaistiaceae</taxon>
        <taxon>Kaistia</taxon>
    </lineage>
</organism>
<keyword evidence="5 12" id="KW-0813">Transport</keyword>
<comment type="function">
    <text evidence="1 12">Required for the export of heme to the periplasm for the biogenesis of c-type cytochromes.</text>
</comment>
<dbReference type="RefSeq" id="WP_183401509.1">
    <property type="nucleotide sequence ID" value="NZ_JACIDS010000009.1"/>
</dbReference>
<keyword evidence="10 12" id="KW-1133">Transmembrane helix</keyword>
<dbReference type="GO" id="GO:0005886">
    <property type="term" value="C:plasma membrane"/>
    <property type="evidence" value="ECO:0007669"/>
    <property type="project" value="UniProtKB-SubCell"/>
</dbReference>
<dbReference type="Proteomes" id="UP000553963">
    <property type="component" value="Unassembled WGS sequence"/>
</dbReference>
<evidence type="ECO:0000256" key="7">
    <source>
        <dbReference type="ARBA" id="ARBA00022519"/>
    </source>
</evidence>
<keyword evidence="11 12" id="KW-0472">Membrane</keyword>
<proteinExistence type="inferred from homology"/>
<keyword evidence="14" id="KW-1185">Reference proteome</keyword>
<evidence type="ECO:0000313" key="13">
    <source>
        <dbReference type="EMBL" id="MBB3933853.1"/>
    </source>
</evidence>
<comment type="caution">
    <text evidence="13">The sequence shown here is derived from an EMBL/GenBank/DDBJ whole genome shotgun (WGS) entry which is preliminary data.</text>
</comment>
<name>A0A840AXC1_9HYPH</name>
<evidence type="ECO:0000256" key="10">
    <source>
        <dbReference type="ARBA" id="ARBA00022989"/>
    </source>
</evidence>
<sequence length="59" mass="6246">MIDLGNHASFILAAYGATAVIVIALALWIVLDGRAQRRRLAALEARGIRRRSAKGGSAS</sequence>
<dbReference type="InterPro" id="IPR007078">
    <property type="entry name" value="Haem_export_protD_CcmD"/>
</dbReference>
<evidence type="ECO:0000256" key="5">
    <source>
        <dbReference type="ARBA" id="ARBA00022448"/>
    </source>
</evidence>
<keyword evidence="6 12" id="KW-1003">Cell membrane</keyword>
<dbReference type="AlphaFoldDB" id="A0A840AXC1"/>
<dbReference type="NCBIfam" id="TIGR03141">
    <property type="entry name" value="cytochro_ccmD"/>
    <property type="match status" value="1"/>
</dbReference>
<evidence type="ECO:0000256" key="2">
    <source>
        <dbReference type="ARBA" id="ARBA00004377"/>
    </source>
</evidence>
<reference evidence="13 14" key="1">
    <citation type="submission" date="2020-08" db="EMBL/GenBank/DDBJ databases">
        <title>Genomic Encyclopedia of Type Strains, Phase IV (KMG-IV): sequencing the most valuable type-strain genomes for metagenomic binning, comparative biology and taxonomic classification.</title>
        <authorList>
            <person name="Goeker M."/>
        </authorList>
    </citation>
    <scope>NUCLEOTIDE SEQUENCE [LARGE SCALE GENOMIC DNA]</scope>
    <source>
        <strain evidence="13 14">DSM 25966</strain>
    </source>
</reference>
<gene>
    <name evidence="13" type="ORF">GGR25_004933</name>
</gene>
<keyword evidence="9 12" id="KW-0201">Cytochrome c-type biogenesis</keyword>
<protein>
    <recommendedName>
        <fullName evidence="4 12">Heme exporter protein D</fullName>
    </recommendedName>
</protein>